<dbReference type="Proteomes" id="UP000649289">
    <property type="component" value="Unassembled WGS sequence"/>
</dbReference>
<comment type="caution">
    <text evidence="1">The sequence shown here is derived from an EMBL/GenBank/DDBJ whole genome shotgun (WGS) entry which is preliminary data.</text>
</comment>
<dbReference type="InterPro" id="IPR007263">
    <property type="entry name" value="DCC1-like"/>
</dbReference>
<evidence type="ECO:0000313" key="2">
    <source>
        <dbReference type="Proteomes" id="UP000649289"/>
    </source>
</evidence>
<reference evidence="1 2" key="1">
    <citation type="submission" date="2020-09" db="EMBL/GenBank/DDBJ databases">
        <title>novel species in genus Nocardioides.</title>
        <authorList>
            <person name="Zhang G."/>
        </authorList>
    </citation>
    <scope>NUCLEOTIDE SEQUENCE [LARGE SCALE GENOMIC DNA]</scope>
    <source>
        <strain evidence="1 2">19197</strain>
    </source>
</reference>
<dbReference type="EMBL" id="JACXYY010000005">
    <property type="protein sequence ID" value="MBD3915795.1"/>
    <property type="molecule type" value="Genomic_DNA"/>
</dbReference>
<organism evidence="1 2">
    <name type="scientific">Nocardioides hwasunensis</name>
    <dbReference type="NCBI Taxonomy" id="397258"/>
    <lineage>
        <taxon>Bacteria</taxon>
        <taxon>Bacillati</taxon>
        <taxon>Actinomycetota</taxon>
        <taxon>Actinomycetes</taxon>
        <taxon>Propionibacteriales</taxon>
        <taxon>Nocardioidaceae</taxon>
        <taxon>Nocardioides</taxon>
    </lineage>
</organism>
<name>A0ABR8MLW9_9ACTN</name>
<evidence type="ECO:0000313" key="1">
    <source>
        <dbReference type="EMBL" id="MBD3915795.1"/>
    </source>
</evidence>
<gene>
    <name evidence="1" type="ORF">IEZ25_14310</name>
</gene>
<proteinExistence type="predicted"/>
<protein>
    <submittedName>
        <fullName evidence="1">DUF393 domain-containing protein</fullName>
    </submittedName>
</protein>
<keyword evidence="2" id="KW-1185">Reference proteome</keyword>
<dbReference type="RefSeq" id="WP_191200095.1">
    <property type="nucleotide sequence ID" value="NZ_BAAAPA010000007.1"/>
</dbReference>
<sequence length="135" mass="14428">MQLTVLYDDRCPMCRAFSTWLARQPLLVALNQVPAGSETARHRFPGLDHDRTLVEITVVSDGGEVWEGAHAWVMCLWATAAHRGHAELLARPGRLPMARAAAHVAAGIRSVTTDPGRRTDAGACTDACCAPGGVS</sequence>
<accession>A0ABR8MLW9</accession>
<dbReference type="Pfam" id="PF04134">
    <property type="entry name" value="DCC1-like"/>
    <property type="match status" value="1"/>
</dbReference>